<sequence length="371" mass="40525">SSSSLPPSLPLVVLDARPAEEYAQSGAGRVRHSFRPPPPLWKSPPLLSDWLKRQGLRPGRQRLCVVGSWQRKEGRGEKEESEQLWRRLLLGSGEEEEEGEGEEEEGERHPPSPRLGSGVDTGLVLVKSLQALGFPYVSKLRGSFDHFVDFLLLSPGFGTSSFSPSVATEDPPGILVERHDPSVYELWRRRAWAAAALPPSLYTAAGFRTPSLLPASNASPLSDNQWCWPPDMAGLPLPRGRRLTPKDMLRLAETLEAAESKGHSAVVRAVKEMVAVQKKMIEVGVGDEGEEDDEGREGKEQGKDVEKGGSPHRGGQSRMQHFFSRKPKSSSEGPKSMEGNEQREGREGGEGGMTASMVVGKAALLLDKADR</sequence>
<evidence type="ECO:0000313" key="2">
    <source>
        <dbReference type="EMBL" id="EWM26965.1"/>
    </source>
</evidence>
<proteinExistence type="predicted"/>
<comment type="caution">
    <text evidence="2">The sequence shown here is derived from an EMBL/GenBank/DDBJ whole genome shotgun (WGS) entry which is preliminary data.</text>
</comment>
<evidence type="ECO:0000313" key="3">
    <source>
        <dbReference type="Proteomes" id="UP000019335"/>
    </source>
</evidence>
<keyword evidence="3" id="KW-1185">Reference proteome</keyword>
<dbReference type="EMBL" id="AZIL01000535">
    <property type="protein sequence ID" value="EWM26965.1"/>
    <property type="molecule type" value="Genomic_DNA"/>
</dbReference>
<feature type="compositionally biased region" description="Basic and acidic residues" evidence="1">
    <location>
        <begin position="338"/>
        <end position="349"/>
    </location>
</feature>
<gene>
    <name evidence="2" type="ORF">Naga_100392g4</name>
</gene>
<dbReference type="Proteomes" id="UP000019335">
    <property type="component" value="Chromosome 7"/>
</dbReference>
<feature type="region of interest" description="Disordered" evidence="1">
    <location>
        <begin position="284"/>
        <end position="371"/>
    </location>
</feature>
<feature type="compositionally biased region" description="Acidic residues" evidence="1">
    <location>
        <begin position="285"/>
        <end position="295"/>
    </location>
</feature>
<feature type="compositionally biased region" description="Basic and acidic residues" evidence="1">
    <location>
        <begin position="296"/>
        <end position="309"/>
    </location>
</feature>
<feature type="non-terminal residue" evidence="2">
    <location>
        <position position="1"/>
    </location>
</feature>
<evidence type="ECO:0008006" key="4">
    <source>
        <dbReference type="Google" id="ProtNLM"/>
    </source>
</evidence>
<feature type="region of interest" description="Disordered" evidence="1">
    <location>
        <begin position="90"/>
        <end position="117"/>
    </location>
</feature>
<reference evidence="2 3" key="1">
    <citation type="journal article" date="2014" name="Mol. Plant">
        <title>Chromosome Scale Genome Assembly and Transcriptome Profiling of Nannochloropsis gaditana in Nitrogen Depletion.</title>
        <authorList>
            <person name="Corteggiani Carpinelli E."/>
            <person name="Telatin A."/>
            <person name="Vitulo N."/>
            <person name="Forcato C."/>
            <person name="D'Angelo M."/>
            <person name="Schiavon R."/>
            <person name="Vezzi A."/>
            <person name="Giacometti G.M."/>
            <person name="Morosinotto T."/>
            <person name="Valle G."/>
        </authorList>
    </citation>
    <scope>NUCLEOTIDE SEQUENCE [LARGE SCALE GENOMIC DNA]</scope>
    <source>
        <strain evidence="2 3">B-31</strain>
    </source>
</reference>
<protein>
    <recommendedName>
        <fullName evidence="4">Rhodanese domain-containing protein</fullName>
    </recommendedName>
</protein>
<evidence type="ECO:0000256" key="1">
    <source>
        <dbReference type="SAM" id="MobiDB-lite"/>
    </source>
</evidence>
<name>W7TIY0_9STRA</name>
<dbReference type="AlphaFoldDB" id="W7TIY0"/>
<feature type="compositionally biased region" description="Acidic residues" evidence="1">
    <location>
        <begin position="93"/>
        <end position="105"/>
    </location>
</feature>
<accession>W7TIY0</accession>
<organism evidence="2 3">
    <name type="scientific">Nannochloropsis gaditana</name>
    <dbReference type="NCBI Taxonomy" id="72520"/>
    <lineage>
        <taxon>Eukaryota</taxon>
        <taxon>Sar</taxon>
        <taxon>Stramenopiles</taxon>
        <taxon>Ochrophyta</taxon>
        <taxon>Eustigmatophyceae</taxon>
        <taxon>Eustigmatales</taxon>
        <taxon>Monodopsidaceae</taxon>
        <taxon>Nannochloropsis</taxon>
    </lineage>
</organism>